<evidence type="ECO:0000256" key="1">
    <source>
        <dbReference type="SAM" id="MobiDB-lite"/>
    </source>
</evidence>
<organism evidence="2 3">
    <name type="scientific">Cylicostephanus goldi</name>
    <name type="common">Nematode worm</name>
    <dbReference type="NCBI Taxonomy" id="71465"/>
    <lineage>
        <taxon>Eukaryota</taxon>
        <taxon>Metazoa</taxon>
        <taxon>Ecdysozoa</taxon>
        <taxon>Nematoda</taxon>
        <taxon>Chromadorea</taxon>
        <taxon>Rhabditida</taxon>
        <taxon>Rhabditina</taxon>
        <taxon>Rhabditomorpha</taxon>
        <taxon>Strongyloidea</taxon>
        <taxon>Strongylidae</taxon>
        <taxon>Cylicostephanus</taxon>
    </lineage>
</organism>
<feature type="non-terminal residue" evidence="2">
    <location>
        <position position="1"/>
    </location>
</feature>
<accession>A0A3P6SX65</accession>
<protein>
    <submittedName>
        <fullName evidence="2">Uncharacterized protein</fullName>
    </submittedName>
</protein>
<feature type="region of interest" description="Disordered" evidence="1">
    <location>
        <begin position="94"/>
        <end position="116"/>
    </location>
</feature>
<dbReference type="OrthoDB" id="5861391at2759"/>
<evidence type="ECO:0000313" key="2">
    <source>
        <dbReference type="EMBL" id="VDK80422.1"/>
    </source>
</evidence>
<gene>
    <name evidence="2" type="ORF">CGOC_LOCUS7705</name>
</gene>
<sequence length="116" mass="13261">YRIIEEFPQDLLPSADIQNPFIPEVYELKETPMDPGPTPPLFPMIEPHFLIPFEKFRDEFSEDTSFLGSIVKPAVKKIALDQAETFLDRILSDDVESRTESSTRSVSTLASEDGWR</sequence>
<dbReference type="Proteomes" id="UP000271889">
    <property type="component" value="Unassembled WGS sequence"/>
</dbReference>
<evidence type="ECO:0000313" key="3">
    <source>
        <dbReference type="Proteomes" id="UP000271889"/>
    </source>
</evidence>
<dbReference type="AlphaFoldDB" id="A0A3P6SX65"/>
<proteinExistence type="predicted"/>
<dbReference type="EMBL" id="UYRV01027086">
    <property type="protein sequence ID" value="VDK80422.1"/>
    <property type="molecule type" value="Genomic_DNA"/>
</dbReference>
<reference evidence="2 3" key="1">
    <citation type="submission" date="2018-11" db="EMBL/GenBank/DDBJ databases">
        <authorList>
            <consortium name="Pathogen Informatics"/>
        </authorList>
    </citation>
    <scope>NUCLEOTIDE SEQUENCE [LARGE SCALE GENOMIC DNA]</scope>
</reference>
<keyword evidence="3" id="KW-1185">Reference proteome</keyword>
<name>A0A3P6SX65_CYLGO</name>